<evidence type="ECO:0008006" key="4">
    <source>
        <dbReference type="Google" id="ProtNLM"/>
    </source>
</evidence>
<gene>
    <name evidence="1" type="ORF">ODI_01115</name>
    <name evidence="2" type="ORF">ODI_R4338</name>
</gene>
<organism evidence="1 3">
    <name type="scientific">Orrella dioscoreae</name>
    <dbReference type="NCBI Taxonomy" id="1851544"/>
    <lineage>
        <taxon>Bacteria</taxon>
        <taxon>Pseudomonadati</taxon>
        <taxon>Pseudomonadota</taxon>
        <taxon>Betaproteobacteria</taxon>
        <taxon>Burkholderiales</taxon>
        <taxon>Alcaligenaceae</taxon>
        <taxon>Orrella</taxon>
    </lineage>
</organism>
<dbReference type="Proteomes" id="UP000078558">
    <property type="component" value="Chromosome I"/>
</dbReference>
<dbReference type="Pfam" id="PF08889">
    <property type="entry name" value="WbqC"/>
    <property type="match status" value="1"/>
</dbReference>
<accession>A0A1C3K628</accession>
<evidence type="ECO:0000313" key="3">
    <source>
        <dbReference type="Proteomes" id="UP000078558"/>
    </source>
</evidence>
<dbReference type="EMBL" id="FLRC01000044">
    <property type="protein sequence ID" value="SBT26990.1"/>
    <property type="molecule type" value="Genomic_DNA"/>
</dbReference>
<dbReference type="KEGG" id="odi:ODI_R4338"/>
<proteinExistence type="predicted"/>
<evidence type="ECO:0000313" key="1">
    <source>
        <dbReference type="EMBL" id="SBT26990.1"/>
    </source>
</evidence>
<reference evidence="2 3" key="2">
    <citation type="submission" date="2017-08" db="EMBL/GenBank/DDBJ databases">
        <authorList>
            <person name="de Groot N.N."/>
        </authorList>
    </citation>
    <scope>NUCLEOTIDE SEQUENCE [LARGE SCALE GENOMIC DNA]</scope>
    <source>
        <strain evidence="2">Orrdi1</strain>
    </source>
</reference>
<dbReference type="EMBL" id="LT907988">
    <property type="protein sequence ID" value="SOE52610.1"/>
    <property type="molecule type" value="Genomic_DNA"/>
</dbReference>
<evidence type="ECO:0000313" key="2">
    <source>
        <dbReference type="EMBL" id="SOE52610.1"/>
    </source>
</evidence>
<keyword evidence="3" id="KW-1185">Reference proteome</keyword>
<protein>
    <recommendedName>
        <fullName evidence="4">WbqC-like protein family</fullName>
    </recommendedName>
</protein>
<dbReference type="STRING" id="1851544.ODI_01115"/>
<name>A0A1C3K628_9BURK</name>
<sequence length="246" mass="28144">MSTPKTVAIIQSSYIPWKGYFDMIRRADAFIFLDDVQATRRDWRTRNRIKTANGEQWLSVPVHQDRQTRICDVHVSDPKWAAKHWRSIEQAYARAPFMAELRSWLAGLYEQAGELQRLTDVNRFFIEAWAQYLGISTTYHASYDLVPLDELDALDPTTRLAVLCQRAGGTHYLSGPSAQAYMDVSIFSSRGMSVEWMRYDGYPEYPQLHGPFRHDVSLLDLLLMTGPDARAYLNQSTDGLLASSLA</sequence>
<dbReference type="OrthoDB" id="3611744at2"/>
<dbReference type="AlphaFoldDB" id="A0A1C3K628"/>
<dbReference type="RefSeq" id="WP_067757695.1">
    <property type="nucleotide sequence ID" value="NZ_LT907988.1"/>
</dbReference>
<reference evidence="1 3" key="1">
    <citation type="submission" date="2016-06" db="EMBL/GenBank/DDBJ databases">
        <authorList>
            <person name="Kjaerup R.B."/>
            <person name="Dalgaard T.S."/>
            <person name="Juul-Madsen H.R."/>
        </authorList>
    </citation>
    <scope>NUCLEOTIDE SEQUENCE [LARGE SCALE GENOMIC DNA]</scope>
    <source>
        <strain evidence="1">Orrdi1</strain>
    </source>
</reference>
<dbReference type="InterPro" id="IPR014985">
    <property type="entry name" value="WbqC"/>
</dbReference>